<protein>
    <submittedName>
        <fullName evidence="1">Uncharacterized protein</fullName>
    </submittedName>
</protein>
<reference evidence="1" key="1">
    <citation type="submission" date="2021-04" db="EMBL/GenBank/DDBJ databases">
        <title>The genome sequence of Ideonella sp. 4Y11.</title>
        <authorList>
            <person name="Liu Y."/>
        </authorList>
    </citation>
    <scope>NUCLEOTIDE SEQUENCE</scope>
    <source>
        <strain evidence="1">4Y11</strain>
    </source>
</reference>
<accession>A0A940YRZ1</accession>
<evidence type="ECO:0000313" key="2">
    <source>
        <dbReference type="Proteomes" id="UP000678374"/>
    </source>
</evidence>
<comment type="caution">
    <text evidence="1">The sequence shown here is derived from an EMBL/GenBank/DDBJ whole genome shotgun (WGS) entry which is preliminary data.</text>
</comment>
<keyword evidence="2" id="KW-1185">Reference proteome</keyword>
<evidence type="ECO:0000313" key="1">
    <source>
        <dbReference type="EMBL" id="MBQ0960863.1"/>
    </source>
</evidence>
<gene>
    <name evidence="1" type="ORF">KAK06_18050</name>
</gene>
<proteinExistence type="predicted"/>
<dbReference type="AlphaFoldDB" id="A0A940YRZ1"/>
<name>A0A940YRZ1_9BURK</name>
<dbReference type="RefSeq" id="WP_210803530.1">
    <property type="nucleotide sequence ID" value="NZ_JAGQDE010000018.1"/>
</dbReference>
<organism evidence="1 2">
    <name type="scientific">Ideonella aquatica</name>
    <dbReference type="NCBI Taxonomy" id="2824119"/>
    <lineage>
        <taxon>Bacteria</taxon>
        <taxon>Pseudomonadati</taxon>
        <taxon>Pseudomonadota</taxon>
        <taxon>Betaproteobacteria</taxon>
        <taxon>Burkholderiales</taxon>
        <taxon>Sphaerotilaceae</taxon>
        <taxon>Ideonella</taxon>
    </lineage>
</organism>
<dbReference type="Proteomes" id="UP000678374">
    <property type="component" value="Unassembled WGS sequence"/>
</dbReference>
<sequence length="205" mass="22789">MAIRLKSRWFREGPQRSAAERGGVAAVASWRLGIEMVKRLQRAGFGIEVGAGYFQVLKEVAIFLALLADRQVHARQSPEERDEFTVGMVRHLAATYAESATEWLPPRRADGPDWADDFLAAWNTVAPTYADFDSDAVSGEPEIAFVRHFAWRLEPLLPAADRVWVIDQVMSIEVPEAAQALRRTLAGVFDETPRRARPATAATGD</sequence>
<dbReference type="EMBL" id="JAGQDE010000018">
    <property type="protein sequence ID" value="MBQ0960863.1"/>
    <property type="molecule type" value="Genomic_DNA"/>
</dbReference>